<dbReference type="Gene3D" id="3.40.50.1580">
    <property type="entry name" value="Nucleoside phosphorylase domain"/>
    <property type="match status" value="1"/>
</dbReference>
<reference evidence="2 3" key="1">
    <citation type="submission" date="2020-06" db="EMBL/GenBank/DDBJ databases">
        <authorList>
            <person name="Qiu C."/>
            <person name="Liu Z."/>
        </authorList>
    </citation>
    <scope>NUCLEOTIDE SEQUENCE [LARGE SCALE GENOMIC DNA]</scope>
    <source>
        <strain evidence="2 3">EM 1</strain>
    </source>
</reference>
<dbReference type="GO" id="GO:0008782">
    <property type="term" value="F:adenosylhomocysteine nucleosidase activity"/>
    <property type="evidence" value="ECO:0007669"/>
    <property type="project" value="TreeGrafter"/>
</dbReference>
<dbReference type="EMBL" id="JABXYJ010000006">
    <property type="protein sequence ID" value="NVO78520.1"/>
    <property type="molecule type" value="Genomic_DNA"/>
</dbReference>
<dbReference type="Pfam" id="PF01048">
    <property type="entry name" value="PNP_UDP_1"/>
    <property type="match status" value="1"/>
</dbReference>
<dbReference type="GO" id="GO:0009116">
    <property type="term" value="P:nucleoside metabolic process"/>
    <property type="evidence" value="ECO:0007669"/>
    <property type="project" value="InterPro"/>
</dbReference>
<feature type="domain" description="Nucleoside phosphorylase" evidence="1">
    <location>
        <begin position="125"/>
        <end position="188"/>
    </location>
</feature>
<dbReference type="PANTHER" id="PTHR46832">
    <property type="entry name" value="5'-METHYLTHIOADENOSINE/S-ADENOSYLHOMOCYSTEINE NUCLEOSIDASE"/>
    <property type="match status" value="1"/>
</dbReference>
<evidence type="ECO:0000313" key="2">
    <source>
        <dbReference type="EMBL" id="NVO78520.1"/>
    </source>
</evidence>
<dbReference type="GO" id="GO:0019284">
    <property type="term" value="P:L-methionine salvage from S-adenosylmethionine"/>
    <property type="evidence" value="ECO:0007669"/>
    <property type="project" value="TreeGrafter"/>
</dbReference>
<name>A0A850QP84_9BURK</name>
<dbReference type="InterPro" id="IPR035994">
    <property type="entry name" value="Nucleoside_phosphorylase_sf"/>
</dbReference>
<dbReference type="GO" id="GO:0005829">
    <property type="term" value="C:cytosol"/>
    <property type="evidence" value="ECO:0007669"/>
    <property type="project" value="TreeGrafter"/>
</dbReference>
<evidence type="ECO:0000313" key="3">
    <source>
        <dbReference type="Proteomes" id="UP000588051"/>
    </source>
</evidence>
<comment type="caution">
    <text evidence="2">The sequence shown here is derived from an EMBL/GenBank/DDBJ whole genome shotgun (WGS) entry which is preliminary data.</text>
</comment>
<sequence length="198" mass="21795">MKIIVLFPTQTEASLFQRDDVMSLVSGVGLTATSYVTTRVIHEHRPDMLILAGIAGVYPHAALRIGNVVLVGSELEADLGFFHSDGFVHLAHLPLDMVFERRHTLHCPDLPANLFPVAASISVNAAMAPFIRTTEAEIENMEGAAFFHVCLQENQPFLELRSVSNIVRPGNDEWDMQGSVEAMTQGLHTLIDHLLKQG</sequence>
<dbReference type="PANTHER" id="PTHR46832:SF2">
    <property type="entry name" value="FUTALOSINE HYDROLASE"/>
    <property type="match status" value="1"/>
</dbReference>
<organism evidence="2 3">
    <name type="scientific">Undibacterium oligocarboniphilum</name>
    <dbReference type="NCBI Taxonomy" id="666702"/>
    <lineage>
        <taxon>Bacteria</taxon>
        <taxon>Pseudomonadati</taxon>
        <taxon>Pseudomonadota</taxon>
        <taxon>Betaproteobacteria</taxon>
        <taxon>Burkholderiales</taxon>
        <taxon>Oxalobacteraceae</taxon>
        <taxon>Undibacterium</taxon>
    </lineage>
</organism>
<keyword evidence="3" id="KW-1185">Reference proteome</keyword>
<proteinExistence type="predicted"/>
<dbReference type="InterPro" id="IPR000845">
    <property type="entry name" value="Nucleoside_phosphorylase_d"/>
</dbReference>
<dbReference type="GO" id="GO:0008930">
    <property type="term" value="F:methylthioadenosine nucleosidase activity"/>
    <property type="evidence" value="ECO:0007669"/>
    <property type="project" value="TreeGrafter"/>
</dbReference>
<accession>A0A850QP84</accession>
<dbReference type="AlphaFoldDB" id="A0A850QP84"/>
<dbReference type="SUPFAM" id="SSF53167">
    <property type="entry name" value="Purine and uridine phosphorylases"/>
    <property type="match status" value="1"/>
</dbReference>
<gene>
    <name evidence="2" type="ORF">HV832_11825</name>
</gene>
<protein>
    <submittedName>
        <fullName evidence="2">Purine phosphorylase</fullName>
    </submittedName>
</protein>
<dbReference type="Proteomes" id="UP000588051">
    <property type="component" value="Unassembled WGS sequence"/>
</dbReference>
<evidence type="ECO:0000259" key="1">
    <source>
        <dbReference type="Pfam" id="PF01048"/>
    </source>
</evidence>